<evidence type="ECO:0000313" key="1">
    <source>
        <dbReference type="EMBL" id="QHN40047.1"/>
    </source>
</evidence>
<evidence type="ECO:0008006" key="2">
    <source>
        <dbReference type="Google" id="ProtNLM"/>
    </source>
</evidence>
<reference evidence="1" key="1">
    <citation type="journal article" date="2021" name="Nat. Microbiol.">
        <title>Cocultivation of an ultrasmall environmental parasitic bacterium with lytic ability against bacteria associated with wastewater foams.</title>
        <authorList>
            <person name="Batinovic S."/>
            <person name="Rose J.J.A."/>
            <person name="Ratcliffe J."/>
            <person name="Seviour R.J."/>
            <person name="Petrovski S."/>
        </authorList>
    </citation>
    <scope>NUCLEOTIDE SEQUENCE</scope>
    <source>
        <strain evidence="1">CON44</strain>
    </source>
</reference>
<gene>
    <name evidence="1" type="ORF">GII30_13590</name>
</gene>
<dbReference type="EMBL" id="CP045810">
    <property type="protein sequence ID" value="QHN40047.1"/>
    <property type="molecule type" value="Genomic_DNA"/>
</dbReference>
<accession>A0A857MKW5</accession>
<protein>
    <recommendedName>
        <fullName evidence="2">DUF2231 domain-containing protein</fullName>
    </recommendedName>
</protein>
<dbReference type="AlphaFoldDB" id="A0A857MKW5"/>
<proteinExistence type="predicted"/>
<organism evidence="1">
    <name type="scientific">Gordonia amarae</name>
    <dbReference type="NCBI Taxonomy" id="36821"/>
    <lineage>
        <taxon>Bacteria</taxon>
        <taxon>Bacillati</taxon>
        <taxon>Actinomycetota</taxon>
        <taxon>Actinomycetes</taxon>
        <taxon>Mycobacteriales</taxon>
        <taxon>Gordoniaceae</taxon>
        <taxon>Gordonia</taxon>
    </lineage>
</organism>
<dbReference type="RefSeq" id="WP_005189889.1">
    <property type="nucleotide sequence ID" value="NZ_CP045804.1"/>
</dbReference>
<sequence length="157" mass="17095">MNTIQGMPIHPLLAHLAVVSIPFAALTDIVAVSWPRARRWLGWGAVAITLVAVIVTPLTTSAGESLEKTTPMNPDLARHVHLGDQMVYWVAGLFAAITVHWAAAADLSRWQWVPEVPDRWRDLARLVTTLTVIVLALGAIVWVIRIGDAGAKSVWLG</sequence>
<name>A0A857MKW5_9ACTN</name>